<proteinExistence type="predicted"/>
<evidence type="ECO:0000313" key="1">
    <source>
        <dbReference type="EMBL" id="KAI2383675.1"/>
    </source>
</evidence>
<reference evidence="1" key="1">
    <citation type="journal article" date="2022" name="bioRxiv">
        <title>Population genetic analysis of Ophidiomyces ophidiicola, the causative agent of snake fungal disease, indicates recent introductions to the USA.</title>
        <authorList>
            <person name="Ladner J.T."/>
            <person name="Palmer J.M."/>
            <person name="Ettinger C.L."/>
            <person name="Stajich J.E."/>
            <person name="Farrell T.M."/>
            <person name="Glorioso B.M."/>
            <person name="Lawson B."/>
            <person name="Price S.J."/>
            <person name="Stengle A.G."/>
            <person name="Grear D.A."/>
            <person name="Lorch J.M."/>
        </authorList>
    </citation>
    <scope>NUCLEOTIDE SEQUENCE</scope>
    <source>
        <strain evidence="1">NWHC 24266-5</strain>
    </source>
</reference>
<accession>A0ACB8USH9</accession>
<name>A0ACB8USH9_9EURO</name>
<organism evidence="1">
    <name type="scientific">Ophidiomyces ophidiicola</name>
    <dbReference type="NCBI Taxonomy" id="1387563"/>
    <lineage>
        <taxon>Eukaryota</taxon>
        <taxon>Fungi</taxon>
        <taxon>Dikarya</taxon>
        <taxon>Ascomycota</taxon>
        <taxon>Pezizomycotina</taxon>
        <taxon>Eurotiomycetes</taxon>
        <taxon>Eurotiomycetidae</taxon>
        <taxon>Onygenales</taxon>
        <taxon>Onygenaceae</taxon>
        <taxon>Ophidiomyces</taxon>
    </lineage>
</organism>
<protein>
    <submittedName>
        <fullName evidence="1">Uncharacterized protein</fullName>
    </submittedName>
</protein>
<gene>
    <name evidence="1" type="ORF">LOY88_005145</name>
</gene>
<comment type="caution">
    <text evidence="1">The sequence shown here is derived from an EMBL/GenBank/DDBJ whole genome shotgun (WGS) entry which is preliminary data.</text>
</comment>
<sequence length="433" mass="48249">MASQPSLEELQRLLAAATAKVEKAEARAEKAEVKAEEAEAKARTLGGVHPALSQFTLPPAKTWKYRRLHKLSSENLRSGLRSIDLYREIVQSNDIPEANKEKLISNAIRLAGSAVMQKFHAMIQEGLEYSYLTTGLGNVQLWVPYDDPTTLYYKFCEPNLDIETNTGGFENPRTEIQRVLCLCLMSCRSRVRDHDWRNRAREGLPTWETDFNHIQSQIPSSELQQHPPDSEYTGSEAAEDTASECLPLSSPAPTTPGPVAPTPSQSGCAPSEPHNFESEDATDPDFMLGRKRGFSQVTASPTTENRASPPRTSPRRDYEGQSRPHLNEFCTQCGLLGLQQGGVLDDNCPNVQFHHTGTDMNKHPIDAQMLVLMLKQQLDKDLDNNCTSIGRSGSYEVSIKIISSLYGYTVIDKGTTLRLWEEVSQEADVYHVL</sequence>
<dbReference type="EMBL" id="JALBCA010000086">
    <property type="protein sequence ID" value="KAI2383675.1"/>
    <property type="molecule type" value="Genomic_DNA"/>
</dbReference>